<reference evidence="2 3" key="1">
    <citation type="submission" date="2020-11" db="EMBL/GenBank/DDBJ databases">
        <title>Description of Pontivivens ytuae sp. nov. isolated from deep sea sediment of Mariana Trench.</title>
        <authorList>
            <person name="Wang Z."/>
            <person name="Sun Q.-L."/>
            <person name="Xu X.-D."/>
            <person name="Tang Y.-Z."/>
            <person name="Zhang J."/>
        </authorList>
    </citation>
    <scope>NUCLEOTIDE SEQUENCE [LARGE SCALE GENOMIC DNA]</scope>
    <source>
        <strain evidence="2 3">MT2928</strain>
    </source>
</reference>
<protein>
    <submittedName>
        <fullName evidence="2">DUF3179 domain-containing protein</fullName>
    </submittedName>
</protein>
<dbReference type="Proteomes" id="UP000594800">
    <property type="component" value="Chromosome"/>
</dbReference>
<name>A0A7S9LVK4_9RHOB</name>
<keyword evidence="1" id="KW-0732">Signal</keyword>
<accession>A0A7S9LVK4</accession>
<feature type="chain" id="PRO_5032408038" evidence="1">
    <location>
        <begin position="23"/>
        <end position="454"/>
    </location>
</feature>
<evidence type="ECO:0000313" key="2">
    <source>
        <dbReference type="EMBL" id="QPH55976.1"/>
    </source>
</evidence>
<keyword evidence="3" id="KW-1185">Reference proteome</keyword>
<evidence type="ECO:0000256" key="1">
    <source>
        <dbReference type="SAM" id="SignalP"/>
    </source>
</evidence>
<dbReference type="Pfam" id="PF11376">
    <property type="entry name" value="DUF3179"/>
    <property type="match status" value="1"/>
</dbReference>
<dbReference type="EMBL" id="CP064942">
    <property type="protein sequence ID" value="QPH55976.1"/>
    <property type="molecule type" value="Genomic_DNA"/>
</dbReference>
<dbReference type="RefSeq" id="WP_196105236.1">
    <property type="nucleotide sequence ID" value="NZ_CP064942.1"/>
</dbReference>
<dbReference type="KEGG" id="poz:I0K15_09705"/>
<feature type="signal peptide" evidence="1">
    <location>
        <begin position="1"/>
        <end position="22"/>
    </location>
</feature>
<dbReference type="AlphaFoldDB" id="A0A7S9LVK4"/>
<organism evidence="2 3">
    <name type="scientific">Pontivivens ytuae</name>
    <dbReference type="NCBI Taxonomy" id="2789856"/>
    <lineage>
        <taxon>Bacteria</taxon>
        <taxon>Pseudomonadati</taxon>
        <taxon>Pseudomonadota</taxon>
        <taxon>Alphaproteobacteria</taxon>
        <taxon>Rhodobacterales</taxon>
        <taxon>Paracoccaceae</taxon>
        <taxon>Pontivivens</taxon>
    </lineage>
</organism>
<evidence type="ECO:0000313" key="3">
    <source>
        <dbReference type="Proteomes" id="UP000594800"/>
    </source>
</evidence>
<gene>
    <name evidence="2" type="ORF">I0K15_09705</name>
</gene>
<dbReference type="InterPro" id="IPR021516">
    <property type="entry name" value="DUF3179"/>
</dbReference>
<proteinExistence type="predicted"/>
<sequence>MRFTRRQFSAIGLAAAATPLSAQTRDPITGALWEVTMGRPDGFRDGLADIAAVGTPDMAAGLITALRFTRGPRDEVARVLRDITGEPTGPDWFEWMLWQEANPQVVPHASYMPYKRRLFLSIDPNFDVFLQPEHLARDRMRIRLEEITWGGVRKDGIPSLDNPRLISADEADYLRGDDLVFGVEINGDVRAYPLRIMGWHEMFNELIGGVPVALAYCTLCGSGILFETAVEGRAEPLVFGSSGFLYRSNKLMFDRATHSLWNQFTGEPVSGPLVDSGIRLEQRPVVIDTWANWKRANPATQVLSLSTGHNRNYGSGVVYREYFASPDLMFPTLVDQRQHAQKDYVFGIRQFGGAKAWPLDAFAGGRVLNDGMLDQALVLIGDEGTRSVRAFERGPHHFTAVAGGVADEGGAVWSVSEEALTAPDGRALPRVAGHIAYWFAWDGYLGTRSELFSE</sequence>